<evidence type="ECO:0000256" key="1">
    <source>
        <dbReference type="SAM" id="MobiDB-lite"/>
    </source>
</evidence>
<comment type="caution">
    <text evidence="3">The sequence shown here is derived from an EMBL/GenBank/DDBJ whole genome shotgun (WGS) entry which is preliminary data.</text>
</comment>
<keyword evidence="4" id="KW-1185">Reference proteome</keyword>
<accession>A0A9X5GQ57</accession>
<organism evidence="3 4">
    <name type="scientific">Parablautia muri</name>
    <dbReference type="NCBI Taxonomy" id="2320879"/>
    <lineage>
        <taxon>Bacteria</taxon>
        <taxon>Bacillati</taxon>
        <taxon>Bacillota</taxon>
        <taxon>Clostridia</taxon>
        <taxon>Lachnospirales</taxon>
        <taxon>Lachnospiraceae</taxon>
        <taxon>Parablautia</taxon>
    </lineage>
</organism>
<dbReference type="Proteomes" id="UP001154420">
    <property type="component" value="Unassembled WGS sequence"/>
</dbReference>
<protein>
    <recommendedName>
        <fullName evidence="2">PepSY domain-containing protein</fullName>
    </recommendedName>
</protein>
<feature type="compositionally biased region" description="Polar residues" evidence="1">
    <location>
        <begin position="157"/>
        <end position="168"/>
    </location>
</feature>
<dbReference type="Gene3D" id="3.10.450.40">
    <property type="match status" value="3"/>
</dbReference>
<dbReference type="EMBL" id="QZDT01000003">
    <property type="protein sequence ID" value="NBJ91673.1"/>
    <property type="molecule type" value="Genomic_DNA"/>
</dbReference>
<feature type="domain" description="PepSY" evidence="2">
    <location>
        <begin position="169"/>
        <end position="228"/>
    </location>
</feature>
<reference evidence="3" key="1">
    <citation type="submission" date="2018-09" db="EMBL/GenBank/DDBJ databases">
        <title>Murine metabolic-syndrome-specific gut microbial biobank.</title>
        <authorList>
            <person name="Liu C."/>
        </authorList>
    </citation>
    <scope>NUCLEOTIDE SEQUENCE</scope>
    <source>
        <strain evidence="3">D42-62</strain>
    </source>
</reference>
<dbReference type="AlphaFoldDB" id="A0A9X5GQ57"/>
<proteinExistence type="predicted"/>
<evidence type="ECO:0000313" key="4">
    <source>
        <dbReference type="Proteomes" id="UP001154420"/>
    </source>
</evidence>
<gene>
    <name evidence="3" type="ORF">D5281_03470</name>
</gene>
<name>A0A9X5GQ57_9FIRM</name>
<sequence length="318" mass="34719">MKKIFSSPKKAIIFVVCVVAVLGAISITAVKSTLISKEDAKEAALRDAGLSETEASALRTRLEFEDGRFQYEVDFYSNGVAYEYQIQAKDGDIIARDMEGGANNDVYGQELQQGTSKQSAADEERSVPPQETTEQRSLEDGDASAQSQRAVGASPSAEGNTGAQSQGKSLEEAKAAALTDAGLAEANVTFKKTELDHERGMQVYDIEFYTADAEYDYKINASDGTVVEKSVEAFLRQTHAADGSANADDNYIGVDRAKEIALNHANLKESDVRFAKAKLENDDGSVEYEIEFYFERAEYGYTIDAVSGNIIEYDVDYD</sequence>
<dbReference type="Pfam" id="PF03413">
    <property type="entry name" value="PepSY"/>
    <property type="match status" value="3"/>
</dbReference>
<evidence type="ECO:0000313" key="3">
    <source>
        <dbReference type="EMBL" id="NBJ91673.1"/>
    </source>
</evidence>
<dbReference type="RefSeq" id="WP_160558758.1">
    <property type="nucleotide sequence ID" value="NZ_QZDT01000003.1"/>
</dbReference>
<dbReference type="InterPro" id="IPR025711">
    <property type="entry name" value="PepSY"/>
</dbReference>
<feature type="domain" description="PepSY" evidence="2">
    <location>
        <begin position="35"/>
        <end position="95"/>
    </location>
</feature>
<evidence type="ECO:0000259" key="2">
    <source>
        <dbReference type="Pfam" id="PF03413"/>
    </source>
</evidence>
<feature type="domain" description="PepSY" evidence="2">
    <location>
        <begin position="252"/>
        <end position="313"/>
    </location>
</feature>
<dbReference type="OrthoDB" id="9780101at2"/>
<feature type="region of interest" description="Disordered" evidence="1">
    <location>
        <begin position="111"/>
        <end position="173"/>
    </location>
</feature>